<organism evidence="3 4">
    <name type="scientific">Candidatus Finniella inopinata</name>
    <dbReference type="NCBI Taxonomy" id="1696036"/>
    <lineage>
        <taxon>Bacteria</taxon>
        <taxon>Pseudomonadati</taxon>
        <taxon>Pseudomonadota</taxon>
        <taxon>Alphaproteobacteria</taxon>
        <taxon>Holosporales</taxon>
        <taxon>Candidatus Paracaedibacteraceae</taxon>
        <taxon>Candidatus Finniella</taxon>
    </lineage>
</organism>
<evidence type="ECO:0000256" key="2">
    <source>
        <dbReference type="SAM" id="SignalP"/>
    </source>
</evidence>
<feature type="region of interest" description="Disordered" evidence="1">
    <location>
        <begin position="223"/>
        <end position="244"/>
    </location>
</feature>
<name>A0A4Q7DIA4_9PROT</name>
<protein>
    <recommendedName>
        <fullName evidence="5">N-acetylmuramoyl-L-alanine amidase</fullName>
    </recommendedName>
</protein>
<dbReference type="EMBL" id="SCFB01000006">
    <property type="protein sequence ID" value="RZI45909.1"/>
    <property type="molecule type" value="Genomic_DNA"/>
</dbReference>
<keyword evidence="2" id="KW-0732">Signal</keyword>
<dbReference type="Proteomes" id="UP000293550">
    <property type="component" value="Unassembled WGS sequence"/>
</dbReference>
<accession>A0A4Q7DIA4</accession>
<dbReference type="RefSeq" id="WP_130154160.1">
    <property type="nucleotide sequence ID" value="NZ_SCFB01000006.1"/>
</dbReference>
<evidence type="ECO:0000313" key="3">
    <source>
        <dbReference type="EMBL" id="RZI45909.1"/>
    </source>
</evidence>
<sequence length="244" mass="26272">MKKLSIRLVYCLTILNIFSCEISASSSSSSADLKDFTAAGFTVQPLSALVSPSEDSFQGKLVKHYKSAERVFVVTNYPKATGKTETNYAPLRAAGTPFDTVVMSRLKEEADGTSDLPRILGSWIQTGFSSHAIVTLDGTIAWWVDPTRCKGQMAGPWNAHSVEVLVATDSGQNLADAQIRSLGSIVSFAQAVGEEIKHLVSHGEARGSESEGTIVNLDKARQDLGLTKNPKAEHNQTALDEKKS</sequence>
<feature type="compositionally biased region" description="Basic and acidic residues" evidence="1">
    <location>
        <begin position="230"/>
        <end position="244"/>
    </location>
</feature>
<feature type="signal peptide" evidence="2">
    <location>
        <begin position="1"/>
        <end position="19"/>
    </location>
</feature>
<evidence type="ECO:0000256" key="1">
    <source>
        <dbReference type="SAM" id="MobiDB-lite"/>
    </source>
</evidence>
<evidence type="ECO:0008006" key="5">
    <source>
        <dbReference type="Google" id="ProtNLM"/>
    </source>
</evidence>
<feature type="chain" id="PRO_5021022779" description="N-acetylmuramoyl-L-alanine amidase" evidence="2">
    <location>
        <begin position="20"/>
        <end position="244"/>
    </location>
</feature>
<dbReference type="AlphaFoldDB" id="A0A4Q7DIA4"/>
<evidence type="ECO:0000313" key="4">
    <source>
        <dbReference type="Proteomes" id="UP000293550"/>
    </source>
</evidence>
<reference evidence="3 4" key="1">
    <citation type="submission" date="2018-10" db="EMBL/GenBank/DDBJ databases">
        <title>An updated phylogeny of the Alphaproteobacteria reveals that the parasitic Rickettsiales and Holosporales have independent origins.</title>
        <authorList>
            <person name="Munoz-Gomez S.A."/>
            <person name="Hess S."/>
            <person name="Burger G."/>
            <person name="Lang B.F."/>
            <person name="Susko E."/>
            <person name="Slamovits C.H."/>
            <person name="Roger A.J."/>
        </authorList>
    </citation>
    <scope>NUCLEOTIDE SEQUENCE [LARGE SCALE GENOMIC DNA]</scope>
    <source>
        <strain evidence="3">HOLO01</strain>
    </source>
</reference>
<comment type="caution">
    <text evidence="3">The sequence shown here is derived from an EMBL/GenBank/DDBJ whole genome shotgun (WGS) entry which is preliminary data.</text>
</comment>
<gene>
    <name evidence="3" type="ORF">EQU50_05620</name>
</gene>
<keyword evidence="4" id="KW-1185">Reference proteome</keyword>
<proteinExistence type="predicted"/>